<dbReference type="SMART" id="SM00388">
    <property type="entry name" value="HisKA"/>
    <property type="match status" value="1"/>
</dbReference>
<dbReference type="PROSITE" id="PS50109">
    <property type="entry name" value="HIS_KIN"/>
    <property type="match status" value="1"/>
</dbReference>
<dbReference type="Gene3D" id="3.30.565.10">
    <property type="entry name" value="Histidine kinase-like ATPase, C-terminal domain"/>
    <property type="match status" value="1"/>
</dbReference>
<evidence type="ECO:0000256" key="4">
    <source>
        <dbReference type="ARBA" id="ARBA00022553"/>
    </source>
</evidence>
<keyword evidence="6 10" id="KW-0418">Kinase</keyword>
<dbReference type="InterPro" id="IPR001789">
    <property type="entry name" value="Sig_transdc_resp-reg_receiver"/>
</dbReference>
<dbReference type="SMART" id="SM00448">
    <property type="entry name" value="REC"/>
    <property type="match status" value="1"/>
</dbReference>
<dbReference type="AlphaFoldDB" id="A0A494X854"/>
<dbReference type="InterPro" id="IPR011006">
    <property type="entry name" value="CheY-like_superfamily"/>
</dbReference>
<dbReference type="GO" id="GO:0007234">
    <property type="term" value="P:osmosensory signaling via phosphorelay pathway"/>
    <property type="evidence" value="ECO:0007669"/>
    <property type="project" value="TreeGrafter"/>
</dbReference>
<name>A0A494X854_9BURK</name>
<dbReference type="SUPFAM" id="SSF55874">
    <property type="entry name" value="ATPase domain of HSP90 chaperone/DNA topoisomerase II/histidine kinase"/>
    <property type="match status" value="1"/>
</dbReference>
<keyword evidence="5" id="KW-0808">Transferase</keyword>
<dbReference type="Pfam" id="PF02518">
    <property type="entry name" value="HATPase_c"/>
    <property type="match status" value="1"/>
</dbReference>
<dbReference type="FunFam" id="3.30.565.10:FF:000006">
    <property type="entry name" value="Sensor histidine kinase WalK"/>
    <property type="match status" value="1"/>
</dbReference>
<dbReference type="SUPFAM" id="SSF52172">
    <property type="entry name" value="CheY-like"/>
    <property type="match status" value="1"/>
</dbReference>
<dbReference type="OrthoDB" id="9792869at2"/>
<evidence type="ECO:0000256" key="7">
    <source>
        <dbReference type="PROSITE-ProRule" id="PRU00169"/>
    </source>
</evidence>
<dbReference type="InterPro" id="IPR003594">
    <property type="entry name" value="HATPase_dom"/>
</dbReference>
<dbReference type="PANTHER" id="PTHR42878:SF15">
    <property type="entry name" value="BACTERIOPHYTOCHROME"/>
    <property type="match status" value="1"/>
</dbReference>
<dbReference type="Proteomes" id="UP000280434">
    <property type="component" value="Unassembled WGS sequence"/>
</dbReference>
<comment type="caution">
    <text evidence="10">The sequence shown here is derived from an EMBL/GenBank/DDBJ whole genome shotgun (WGS) entry which is preliminary data.</text>
</comment>
<evidence type="ECO:0000256" key="6">
    <source>
        <dbReference type="ARBA" id="ARBA00022777"/>
    </source>
</evidence>
<dbReference type="GO" id="GO:0000156">
    <property type="term" value="F:phosphorelay response regulator activity"/>
    <property type="evidence" value="ECO:0007669"/>
    <property type="project" value="TreeGrafter"/>
</dbReference>
<dbReference type="SUPFAM" id="SSF47384">
    <property type="entry name" value="Homodimeric domain of signal transducing histidine kinase"/>
    <property type="match status" value="1"/>
</dbReference>
<dbReference type="EC" id="2.7.13.3" evidence="3"/>
<dbReference type="InterPro" id="IPR003661">
    <property type="entry name" value="HisK_dim/P_dom"/>
</dbReference>
<gene>
    <name evidence="10" type="ORF">D7S89_17665</name>
</gene>
<comment type="catalytic activity">
    <reaction evidence="1">
        <text>ATP + protein L-histidine = ADP + protein N-phospho-L-histidine.</text>
        <dbReference type="EC" id="2.7.13.3"/>
    </reaction>
</comment>
<dbReference type="GO" id="GO:0030295">
    <property type="term" value="F:protein kinase activator activity"/>
    <property type="evidence" value="ECO:0007669"/>
    <property type="project" value="TreeGrafter"/>
</dbReference>
<evidence type="ECO:0000256" key="3">
    <source>
        <dbReference type="ARBA" id="ARBA00012438"/>
    </source>
</evidence>
<dbReference type="SMART" id="SM00387">
    <property type="entry name" value="HATPase_c"/>
    <property type="match status" value="1"/>
</dbReference>
<comment type="subcellular location">
    <subcellularLocation>
        <location evidence="2">Cell inner membrane</location>
        <topology evidence="2">Multi-pass membrane protein</topology>
    </subcellularLocation>
</comment>
<evidence type="ECO:0000256" key="1">
    <source>
        <dbReference type="ARBA" id="ARBA00000085"/>
    </source>
</evidence>
<evidence type="ECO:0000256" key="5">
    <source>
        <dbReference type="ARBA" id="ARBA00022679"/>
    </source>
</evidence>
<keyword evidence="4 7" id="KW-0597">Phosphoprotein</keyword>
<keyword evidence="11" id="KW-1185">Reference proteome</keyword>
<evidence type="ECO:0000313" key="10">
    <source>
        <dbReference type="EMBL" id="RKP46452.1"/>
    </source>
</evidence>
<dbReference type="InterPro" id="IPR050351">
    <property type="entry name" value="BphY/WalK/GraS-like"/>
</dbReference>
<dbReference type="GO" id="GO:0000155">
    <property type="term" value="F:phosphorelay sensor kinase activity"/>
    <property type="evidence" value="ECO:0007669"/>
    <property type="project" value="InterPro"/>
</dbReference>
<proteinExistence type="predicted"/>
<evidence type="ECO:0000259" key="8">
    <source>
        <dbReference type="PROSITE" id="PS50109"/>
    </source>
</evidence>
<organism evidence="10 11">
    <name type="scientific">Trinickia fusca</name>
    <dbReference type="NCBI Taxonomy" id="2419777"/>
    <lineage>
        <taxon>Bacteria</taxon>
        <taxon>Pseudomonadati</taxon>
        <taxon>Pseudomonadota</taxon>
        <taxon>Betaproteobacteria</taxon>
        <taxon>Burkholderiales</taxon>
        <taxon>Burkholderiaceae</taxon>
        <taxon>Trinickia</taxon>
    </lineage>
</organism>
<dbReference type="InterPro" id="IPR004358">
    <property type="entry name" value="Sig_transdc_His_kin-like_C"/>
</dbReference>
<reference evidence="10 11" key="1">
    <citation type="submission" date="2018-10" db="EMBL/GenBank/DDBJ databases">
        <title>Paraburkholderia sp. 7MK8-2, isolated from soil.</title>
        <authorList>
            <person name="Gao Z.-H."/>
            <person name="Qiu L.-H."/>
        </authorList>
    </citation>
    <scope>NUCLEOTIDE SEQUENCE [LARGE SCALE GENOMIC DNA]</scope>
    <source>
        <strain evidence="10 11">7MK8-2</strain>
    </source>
</reference>
<dbReference type="Gene3D" id="1.10.287.130">
    <property type="match status" value="1"/>
</dbReference>
<dbReference type="InterPro" id="IPR036890">
    <property type="entry name" value="HATPase_C_sf"/>
</dbReference>
<dbReference type="PRINTS" id="PR00344">
    <property type="entry name" value="BCTRLSENSOR"/>
</dbReference>
<dbReference type="PANTHER" id="PTHR42878">
    <property type="entry name" value="TWO-COMPONENT HISTIDINE KINASE"/>
    <property type="match status" value="1"/>
</dbReference>
<dbReference type="Pfam" id="PF00072">
    <property type="entry name" value="Response_reg"/>
    <property type="match status" value="1"/>
</dbReference>
<protein>
    <recommendedName>
        <fullName evidence="3">histidine kinase</fullName>
        <ecNumber evidence="3">2.7.13.3</ecNumber>
    </recommendedName>
</protein>
<feature type="domain" description="Response regulatory" evidence="9">
    <location>
        <begin position="48"/>
        <end position="164"/>
    </location>
</feature>
<dbReference type="InterPro" id="IPR036097">
    <property type="entry name" value="HisK_dim/P_sf"/>
</dbReference>
<dbReference type="GO" id="GO:0005886">
    <property type="term" value="C:plasma membrane"/>
    <property type="evidence" value="ECO:0007669"/>
    <property type="project" value="UniProtKB-SubCell"/>
</dbReference>
<dbReference type="Pfam" id="PF00512">
    <property type="entry name" value="HisKA"/>
    <property type="match status" value="1"/>
</dbReference>
<dbReference type="InterPro" id="IPR005467">
    <property type="entry name" value="His_kinase_dom"/>
</dbReference>
<dbReference type="CDD" id="cd00082">
    <property type="entry name" value="HisKA"/>
    <property type="match status" value="1"/>
</dbReference>
<evidence type="ECO:0000259" key="9">
    <source>
        <dbReference type="PROSITE" id="PS50110"/>
    </source>
</evidence>
<feature type="domain" description="Histidine kinase" evidence="8">
    <location>
        <begin position="249"/>
        <end position="467"/>
    </location>
</feature>
<accession>A0A494X854</accession>
<feature type="modified residue" description="4-aspartylphosphate" evidence="7">
    <location>
        <position position="97"/>
    </location>
</feature>
<evidence type="ECO:0000256" key="2">
    <source>
        <dbReference type="ARBA" id="ARBA00004429"/>
    </source>
</evidence>
<dbReference type="EMBL" id="RBZV01000007">
    <property type="protein sequence ID" value="RKP46452.1"/>
    <property type="molecule type" value="Genomic_DNA"/>
</dbReference>
<dbReference type="PROSITE" id="PS50110">
    <property type="entry name" value="RESPONSE_REGULATORY"/>
    <property type="match status" value="1"/>
</dbReference>
<dbReference type="Gene3D" id="3.40.50.2300">
    <property type="match status" value="1"/>
</dbReference>
<evidence type="ECO:0000313" key="11">
    <source>
        <dbReference type="Proteomes" id="UP000280434"/>
    </source>
</evidence>
<sequence length="480" mass="53518">MPRGTCSLPRRSRACCATSSVWRLRRGRSSKNHGGIHMGSTKRSHLVDILIAEDSPTQAEQLRSLLEEEGHRVRAAANGRLALEAAREQKPALLITDVVMPDMDGYELCKAFKADDALRDVPVMLVTSLTNVLDIAKGLACGADNFIRKPYDPDALIERIDYLLRNRELRRSGKTQRGLEIYLGGERHFVTSEKEQILDLLVSSYEEAVKVNAELKRREHEVIRLNDDLQQRAAALEAANVELDSFNHSVSHDLRTPLLLIDWNSAILQEEHASQLDEDGLKLLGIVRDSVHRMSQLIVDLLEFSRLGRQPISYAELDMTGMVNRVFEDLSDQSRPGSGARKPEFSVGALPPARGDPAMIFQVWVNLISNAIKYSSRREYPAIRVTGQIRGGDSIYSVQDNGAGFDMEYVDRLFGVFQRLHGPDEFPGTGVGLAISQRIIKRHGGRIWAAGEVDKGATFEFALPRGSLMATTPSEWVLAR</sequence>